<dbReference type="InterPro" id="IPR007421">
    <property type="entry name" value="Schlafen_AlbA_2_dom"/>
</dbReference>
<dbReference type="EMBL" id="PVXQ01000010">
    <property type="protein sequence ID" value="PRR83032.1"/>
    <property type="molecule type" value="Genomic_DNA"/>
</dbReference>
<dbReference type="AlphaFoldDB" id="A0A2T0BGT2"/>
<sequence>MDTRKLLSLIKRGEGPKLDYKVKLELWTESGKKELAKDISAIANSKGGRGYLIVGIEDKSKEAIGVKEEETFKEEQVQQIITSRCEPPIPIEVEFLKFHEKNIGVITIYDGNQKPYQIKENGAFYIRRGSTTDIIRKQELLTLFEENLDLSIETFPAMKSSIEFLNMELIDKYFRNKGIYINDDNKSFLLESSGIIYREKESGKEKCTYGGLLVFSDNNSLVIPYNMIRIINDVNKGYKEVTIIQGNLLDMILNSERVVNEILETEYPVEAILEAIKNAVLYREYSEVNRIIEVVISRKSIIIESPGGRIEKNIKGNNENYMKRNMWIYEKLITLDDRNIFLKNGKGFSRMQNAFKGRGKIKLINSRVENSFKVILPGI</sequence>
<dbReference type="Gene3D" id="3.30.565.60">
    <property type="match status" value="1"/>
</dbReference>
<evidence type="ECO:0000313" key="2">
    <source>
        <dbReference type="EMBL" id="PRR83032.1"/>
    </source>
</evidence>
<dbReference type="InterPro" id="IPR038461">
    <property type="entry name" value="Schlafen_AlbA_2_dom_sf"/>
</dbReference>
<feature type="domain" description="Schlafen AlbA-2" evidence="1">
    <location>
        <begin position="14"/>
        <end position="133"/>
    </location>
</feature>
<proteinExistence type="predicted"/>
<organism evidence="2 3">
    <name type="scientific">Clostridium vincentii</name>
    <dbReference type="NCBI Taxonomy" id="52704"/>
    <lineage>
        <taxon>Bacteria</taxon>
        <taxon>Bacillati</taxon>
        <taxon>Bacillota</taxon>
        <taxon>Clostridia</taxon>
        <taxon>Eubacteriales</taxon>
        <taxon>Clostridiaceae</taxon>
        <taxon>Clostridium</taxon>
    </lineage>
</organism>
<dbReference type="Gene3D" id="3.30.950.30">
    <property type="entry name" value="Schlafen, AAA domain"/>
    <property type="match status" value="1"/>
</dbReference>
<dbReference type="PANTHER" id="PTHR30595">
    <property type="entry name" value="GLPR-RELATED TRANSCRIPTIONAL REPRESSOR"/>
    <property type="match status" value="1"/>
</dbReference>
<dbReference type="OrthoDB" id="320597at2"/>
<protein>
    <submittedName>
        <fullName evidence="2">Divergent AAA domain protein</fullName>
    </submittedName>
</protein>
<keyword evidence="3" id="KW-1185">Reference proteome</keyword>
<evidence type="ECO:0000259" key="1">
    <source>
        <dbReference type="Pfam" id="PF04326"/>
    </source>
</evidence>
<dbReference type="InterPro" id="IPR038475">
    <property type="entry name" value="RecG_C_sf"/>
</dbReference>
<name>A0A2T0BGT2_9CLOT</name>
<dbReference type="Pfam" id="PF04326">
    <property type="entry name" value="SLFN_AlbA_2"/>
    <property type="match status" value="1"/>
</dbReference>
<dbReference type="Proteomes" id="UP000239471">
    <property type="component" value="Unassembled WGS sequence"/>
</dbReference>
<dbReference type="RefSeq" id="WP_106059275.1">
    <property type="nucleotide sequence ID" value="NZ_PVXQ01000010.1"/>
</dbReference>
<dbReference type="PANTHER" id="PTHR30595:SF6">
    <property type="entry name" value="SCHLAFEN ALBA-2 DOMAIN-CONTAINING PROTEIN"/>
    <property type="match status" value="1"/>
</dbReference>
<gene>
    <name evidence="2" type="ORF">CLVI_12810</name>
</gene>
<accession>A0A2T0BGT2</accession>
<evidence type="ECO:0000313" key="3">
    <source>
        <dbReference type="Proteomes" id="UP000239471"/>
    </source>
</evidence>
<comment type="caution">
    <text evidence="2">The sequence shown here is derived from an EMBL/GenBank/DDBJ whole genome shotgun (WGS) entry which is preliminary data.</text>
</comment>
<reference evidence="2 3" key="1">
    <citation type="submission" date="2018-03" db="EMBL/GenBank/DDBJ databases">
        <title>Genome sequence of Clostridium vincentii DSM 10228.</title>
        <authorList>
            <person name="Poehlein A."/>
            <person name="Daniel R."/>
        </authorList>
    </citation>
    <scope>NUCLEOTIDE SEQUENCE [LARGE SCALE GENOMIC DNA]</scope>
    <source>
        <strain evidence="2 3">DSM 10228</strain>
    </source>
</reference>